<feature type="domain" description="NAD(P)-binding" evidence="1">
    <location>
        <begin position="7"/>
        <end position="176"/>
    </location>
</feature>
<dbReference type="EMBL" id="BNDW01000068">
    <property type="protein sequence ID" value="GHI24945.1"/>
    <property type="molecule type" value="Genomic_DNA"/>
</dbReference>
<keyword evidence="3" id="KW-1185">Reference proteome</keyword>
<dbReference type="Pfam" id="PF13460">
    <property type="entry name" value="NAD_binding_10"/>
    <property type="match status" value="1"/>
</dbReference>
<accession>A0ABQ3PIT7</accession>
<organism evidence="2 3">
    <name type="scientific">Streptomyces hydrogenans</name>
    <dbReference type="NCBI Taxonomy" id="1873719"/>
    <lineage>
        <taxon>Bacteria</taxon>
        <taxon>Bacillati</taxon>
        <taxon>Actinomycetota</taxon>
        <taxon>Actinomycetes</taxon>
        <taxon>Kitasatosporales</taxon>
        <taxon>Streptomycetaceae</taxon>
        <taxon>Streptomyces</taxon>
    </lineage>
</organism>
<dbReference type="GeneID" id="94007102"/>
<gene>
    <name evidence="2" type="ORF">Shyd_63160</name>
</gene>
<sequence length="278" mass="29337">MTVLVTGVRGRVGGAVWRGLREAGVAVRAASGAPETAGAPAGEPPVRLDLGEPGGFAPALDGVRKVFLYARADTAESFARQALAAGVEHVVLFSSLAIDEDGAEDNPIARLHQGAEDALRASGPAWTFLRAGALASNALQWAEGIRAGRGVRVAYPDTYSEPVHEDDVAEVAVRALLGDAHRGEVLRITGPESLSARRQAELIAAAAGVPVPVERIERAEHRDQLTGHLPEPIADFLLDFQRKRDGLPGSPLPDTERVLGRGAAPFAQWAREHAAAFR</sequence>
<dbReference type="InterPro" id="IPR051604">
    <property type="entry name" value="Ergot_Alk_Oxidoreductase"/>
</dbReference>
<evidence type="ECO:0000313" key="2">
    <source>
        <dbReference type="EMBL" id="GHI24945.1"/>
    </source>
</evidence>
<evidence type="ECO:0000313" key="3">
    <source>
        <dbReference type="Proteomes" id="UP001052739"/>
    </source>
</evidence>
<evidence type="ECO:0000259" key="1">
    <source>
        <dbReference type="Pfam" id="PF13460"/>
    </source>
</evidence>
<dbReference type="Proteomes" id="UP001052739">
    <property type="component" value="Unassembled WGS sequence"/>
</dbReference>
<proteinExistence type="predicted"/>
<dbReference type="PANTHER" id="PTHR43162:SF1">
    <property type="entry name" value="PRESTALK A DIFFERENTIATION PROTEIN A"/>
    <property type="match status" value="1"/>
</dbReference>
<dbReference type="SUPFAM" id="SSF51735">
    <property type="entry name" value="NAD(P)-binding Rossmann-fold domains"/>
    <property type="match status" value="1"/>
</dbReference>
<dbReference type="Gene3D" id="3.40.50.720">
    <property type="entry name" value="NAD(P)-binding Rossmann-like Domain"/>
    <property type="match status" value="1"/>
</dbReference>
<comment type="caution">
    <text evidence="2">The sequence shown here is derived from an EMBL/GenBank/DDBJ whole genome shotgun (WGS) entry which is preliminary data.</text>
</comment>
<dbReference type="RefSeq" id="WP_190221258.1">
    <property type="nucleotide sequence ID" value="NZ_BNBS01000001.1"/>
</dbReference>
<dbReference type="PANTHER" id="PTHR43162">
    <property type="match status" value="1"/>
</dbReference>
<reference evidence="2" key="1">
    <citation type="submission" date="2024-05" db="EMBL/GenBank/DDBJ databases">
        <title>Whole genome shotgun sequence of Streptomyces hydrogenans NBRC 13475.</title>
        <authorList>
            <person name="Komaki H."/>
            <person name="Tamura T."/>
        </authorList>
    </citation>
    <scope>NUCLEOTIDE SEQUENCE</scope>
    <source>
        <strain evidence="2">NBRC 13475</strain>
    </source>
</reference>
<protein>
    <submittedName>
        <fullName evidence="2">Nucleotide-diphosphate-sugar epimerase</fullName>
    </submittedName>
</protein>
<name>A0ABQ3PIT7_9ACTN</name>
<dbReference type="InterPro" id="IPR036291">
    <property type="entry name" value="NAD(P)-bd_dom_sf"/>
</dbReference>
<dbReference type="InterPro" id="IPR016040">
    <property type="entry name" value="NAD(P)-bd_dom"/>
</dbReference>